<sequence length="68" mass="7889">MWFITQFLLFYCLQMKFADTLSGLTIALDWLKLGVYNITLPYQLYARGNGVIGSYNQSNSCYKITLTY</sequence>
<dbReference type="Proteomes" id="UP000593567">
    <property type="component" value="Unassembled WGS sequence"/>
</dbReference>
<protein>
    <submittedName>
        <fullName evidence="2">Uncharacterized protein</fullName>
    </submittedName>
</protein>
<evidence type="ECO:0000313" key="3">
    <source>
        <dbReference type="Proteomes" id="UP000593567"/>
    </source>
</evidence>
<feature type="chain" id="PRO_5029594376" evidence="1">
    <location>
        <begin position="19"/>
        <end position="68"/>
    </location>
</feature>
<name>A0A7J7K7F5_BUGNE</name>
<dbReference type="AlphaFoldDB" id="A0A7J7K7F5"/>
<keyword evidence="1" id="KW-0732">Signal</keyword>
<proteinExistence type="predicted"/>
<gene>
    <name evidence="2" type="ORF">EB796_007136</name>
</gene>
<organism evidence="2 3">
    <name type="scientific">Bugula neritina</name>
    <name type="common">Brown bryozoan</name>
    <name type="synonym">Sertularia neritina</name>
    <dbReference type="NCBI Taxonomy" id="10212"/>
    <lineage>
        <taxon>Eukaryota</taxon>
        <taxon>Metazoa</taxon>
        <taxon>Spiralia</taxon>
        <taxon>Lophotrochozoa</taxon>
        <taxon>Bryozoa</taxon>
        <taxon>Gymnolaemata</taxon>
        <taxon>Cheilostomatida</taxon>
        <taxon>Flustrina</taxon>
        <taxon>Buguloidea</taxon>
        <taxon>Bugulidae</taxon>
        <taxon>Bugula</taxon>
    </lineage>
</organism>
<comment type="caution">
    <text evidence="2">The sequence shown here is derived from an EMBL/GenBank/DDBJ whole genome shotgun (WGS) entry which is preliminary data.</text>
</comment>
<feature type="signal peptide" evidence="1">
    <location>
        <begin position="1"/>
        <end position="18"/>
    </location>
</feature>
<evidence type="ECO:0000256" key="1">
    <source>
        <dbReference type="SAM" id="SignalP"/>
    </source>
</evidence>
<dbReference type="EMBL" id="VXIV02001046">
    <property type="protein sequence ID" value="KAF6034559.1"/>
    <property type="molecule type" value="Genomic_DNA"/>
</dbReference>
<reference evidence="2" key="1">
    <citation type="submission" date="2020-06" db="EMBL/GenBank/DDBJ databases">
        <title>Draft genome of Bugula neritina, a colonial animal packing powerful symbionts and potential medicines.</title>
        <authorList>
            <person name="Rayko M."/>
        </authorList>
    </citation>
    <scope>NUCLEOTIDE SEQUENCE [LARGE SCALE GENOMIC DNA]</scope>
    <source>
        <strain evidence="2">Kwan_BN1</strain>
    </source>
</reference>
<accession>A0A7J7K7F5</accession>
<keyword evidence="3" id="KW-1185">Reference proteome</keyword>
<evidence type="ECO:0000313" key="2">
    <source>
        <dbReference type="EMBL" id="KAF6034559.1"/>
    </source>
</evidence>